<dbReference type="Proteomes" id="UP001295423">
    <property type="component" value="Unassembled WGS sequence"/>
</dbReference>
<sequence length="325" mass="35023">MGNCVTQEMPQPQQRRRAPNTEEDEYETRSVATTPTRDPEVRGAEDPSSSNGYSPSEKEITEKRKEGLSKPIQDSAGASVCEPPIEEPPLIKHEISEPAKDTKDSAVAESPAPKKEEPDIVIPPEGGESLEAADQAEMKHASSRNLGKMGAEIPSDTDSMSLSSQVSSNEVEPAAAAGSHTVDKKPAKAPTSNSTFKRSAGIFLSSIGLLAGSIMLTQSSGPQDIQSILIPKAESLPRPPMDCKGDDCPFLNWLDTREGLCSPDQKRSVADVKFTPCPPYSSNSTLPLASAPACNFASWVDAQDKIDKCSLDTDKRFDQIWSKYM</sequence>
<feature type="region of interest" description="Disordered" evidence="1">
    <location>
        <begin position="1"/>
        <end position="193"/>
    </location>
</feature>
<accession>A0AAD2GAP9</accession>
<gene>
    <name evidence="2" type="ORF">CYCCA115_LOCUS22537</name>
</gene>
<evidence type="ECO:0000256" key="1">
    <source>
        <dbReference type="SAM" id="MobiDB-lite"/>
    </source>
</evidence>
<evidence type="ECO:0000313" key="2">
    <source>
        <dbReference type="EMBL" id="CAJ1966951.1"/>
    </source>
</evidence>
<evidence type="ECO:0000313" key="3">
    <source>
        <dbReference type="Proteomes" id="UP001295423"/>
    </source>
</evidence>
<feature type="compositionally biased region" description="Basic and acidic residues" evidence="1">
    <location>
        <begin position="89"/>
        <end position="118"/>
    </location>
</feature>
<keyword evidence="3" id="KW-1185">Reference proteome</keyword>
<dbReference type="EMBL" id="CAKOGP040002313">
    <property type="protein sequence ID" value="CAJ1966951.1"/>
    <property type="molecule type" value="Genomic_DNA"/>
</dbReference>
<comment type="caution">
    <text evidence="2">The sequence shown here is derived from an EMBL/GenBank/DDBJ whole genome shotgun (WGS) entry which is preliminary data.</text>
</comment>
<feature type="compositionally biased region" description="Polar residues" evidence="1">
    <location>
        <begin position="1"/>
        <end position="13"/>
    </location>
</feature>
<proteinExistence type="predicted"/>
<reference evidence="2" key="1">
    <citation type="submission" date="2023-08" db="EMBL/GenBank/DDBJ databases">
        <authorList>
            <person name="Audoor S."/>
            <person name="Bilcke G."/>
        </authorList>
    </citation>
    <scope>NUCLEOTIDE SEQUENCE</scope>
</reference>
<name>A0AAD2GAP9_9STRA</name>
<feature type="compositionally biased region" description="Basic and acidic residues" evidence="1">
    <location>
        <begin position="56"/>
        <end position="68"/>
    </location>
</feature>
<organism evidence="2 3">
    <name type="scientific">Cylindrotheca closterium</name>
    <dbReference type="NCBI Taxonomy" id="2856"/>
    <lineage>
        <taxon>Eukaryota</taxon>
        <taxon>Sar</taxon>
        <taxon>Stramenopiles</taxon>
        <taxon>Ochrophyta</taxon>
        <taxon>Bacillariophyta</taxon>
        <taxon>Bacillariophyceae</taxon>
        <taxon>Bacillariophycidae</taxon>
        <taxon>Bacillariales</taxon>
        <taxon>Bacillariaceae</taxon>
        <taxon>Cylindrotheca</taxon>
    </lineage>
</organism>
<feature type="compositionally biased region" description="Polar residues" evidence="1">
    <location>
        <begin position="156"/>
        <end position="170"/>
    </location>
</feature>
<protein>
    <submittedName>
        <fullName evidence="2">Uncharacterized protein</fullName>
    </submittedName>
</protein>
<dbReference type="AlphaFoldDB" id="A0AAD2GAP9"/>